<dbReference type="HOGENOM" id="CLU_036904_5_0_1"/>
<accession>T1JVJ5</accession>
<evidence type="ECO:0000256" key="6">
    <source>
        <dbReference type="ARBA" id="ARBA00023145"/>
    </source>
</evidence>
<dbReference type="STRING" id="32264.T1JVJ5"/>
<evidence type="ECO:0000256" key="2">
    <source>
        <dbReference type="ARBA" id="ARBA00022670"/>
    </source>
</evidence>
<dbReference type="GO" id="GO:0006915">
    <property type="term" value="P:apoptotic process"/>
    <property type="evidence" value="ECO:0007669"/>
    <property type="project" value="UniProtKB-KW"/>
</dbReference>
<keyword evidence="12" id="KW-1185">Reference proteome</keyword>
<keyword evidence="3" id="KW-0053">Apoptosis</keyword>
<dbReference type="PIRSF" id="PIRSF038001">
    <property type="entry name" value="Caspase_ICE"/>
    <property type="match status" value="1"/>
</dbReference>
<dbReference type="PANTHER" id="PTHR47901:SF8">
    <property type="entry name" value="CASPASE-3"/>
    <property type="match status" value="1"/>
</dbReference>
<evidence type="ECO:0000259" key="9">
    <source>
        <dbReference type="PROSITE" id="PS50207"/>
    </source>
</evidence>
<dbReference type="SMART" id="SM00115">
    <property type="entry name" value="CASc"/>
    <property type="match status" value="1"/>
</dbReference>
<feature type="domain" description="Caspase family p20" evidence="10">
    <location>
        <begin position="236"/>
        <end position="360"/>
    </location>
</feature>
<sequence>MIQISIYINRQRSKHTLLFAQDYYQPKTSEVSPKTMTQPVLDRYMEIILTNLNRLIPLINGNFICDLIAYREVLTEDDWKIISSKEDNYSKTESLLLAIGRAGSEAMTALKDILAITENYRAIEILNSGTVHDETCTHCYSVTDYSQDGGNCPNSSRHLVSECRRPRSRTISYFDVNDHGDPATTQNEINLASIEEEILQSTATRTVSLKPERQFIVKVDGEMKQGEDIYDLKSNPRGYCLIVNNIDFEIFEQRLSAEEDGVFLASIFEQLGFEMNYFKNLTASDIEAIFQKYSKMEELKEHDALVCVIMSHGAKRDIIVGSDGLYVRLETLLSYFNNFNCPHLMNKPKLFFIQACRGEEYDFGTLDETTTADAGPIPGPVVFAKGFDKDRVPTWSDMCIVQSTVQGYVALRSLRSGSWFAEALGQALVDHAWEKSLHEILMVVSSKLTKRQGKDSVKQAIEVIWRGWNKNFFFNPGLYSSE</sequence>
<dbReference type="SUPFAM" id="SSF47986">
    <property type="entry name" value="DEATH domain"/>
    <property type="match status" value="1"/>
</dbReference>
<keyword evidence="2" id="KW-0645">Protease</keyword>
<evidence type="ECO:0000256" key="8">
    <source>
        <dbReference type="RuleBase" id="RU003971"/>
    </source>
</evidence>
<feature type="active site" evidence="7">
    <location>
        <position position="312"/>
    </location>
</feature>
<evidence type="ECO:0000256" key="7">
    <source>
        <dbReference type="PIRSR" id="PIRSR038001-1"/>
    </source>
</evidence>
<evidence type="ECO:0000256" key="1">
    <source>
        <dbReference type="ARBA" id="ARBA00010134"/>
    </source>
</evidence>
<dbReference type="Gene3D" id="3.40.50.1460">
    <property type="match status" value="1"/>
</dbReference>
<comment type="similarity">
    <text evidence="1 8">Belongs to the peptidase C14A family.</text>
</comment>
<dbReference type="GO" id="GO:0006508">
    <property type="term" value="P:proteolysis"/>
    <property type="evidence" value="ECO:0007669"/>
    <property type="project" value="UniProtKB-KW"/>
</dbReference>
<dbReference type="PROSITE" id="PS01122">
    <property type="entry name" value="CASPASE_CYS"/>
    <property type="match status" value="1"/>
</dbReference>
<evidence type="ECO:0000256" key="3">
    <source>
        <dbReference type="ARBA" id="ARBA00022703"/>
    </source>
</evidence>
<dbReference type="Proteomes" id="UP000015104">
    <property type="component" value="Unassembled WGS sequence"/>
</dbReference>
<dbReference type="InterPro" id="IPR029030">
    <property type="entry name" value="Caspase-like_dom_sf"/>
</dbReference>
<organism evidence="11 12">
    <name type="scientific">Tetranychus urticae</name>
    <name type="common">Two-spotted spider mite</name>
    <dbReference type="NCBI Taxonomy" id="32264"/>
    <lineage>
        <taxon>Eukaryota</taxon>
        <taxon>Metazoa</taxon>
        <taxon>Ecdysozoa</taxon>
        <taxon>Arthropoda</taxon>
        <taxon>Chelicerata</taxon>
        <taxon>Arachnida</taxon>
        <taxon>Acari</taxon>
        <taxon>Acariformes</taxon>
        <taxon>Trombidiformes</taxon>
        <taxon>Prostigmata</taxon>
        <taxon>Eleutherengona</taxon>
        <taxon>Raphignathae</taxon>
        <taxon>Tetranychoidea</taxon>
        <taxon>Tetranychidae</taxon>
        <taxon>Tetranychus</taxon>
    </lineage>
</organism>
<dbReference type="SUPFAM" id="SSF52129">
    <property type="entry name" value="Caspase-like"/>
    <property type="match status" value="1"/>
</dbReference>
<dbReference type="PANTHER" id="PTHR47901">
    <property type="entry name" value="CASPASE RECRUITMENT DOMAIN-CONTAINING PROTEIN 18"/>
    <property type="match status" value="1"/>
</dbReference>
<feature type="active site" evidence="7">
    <location>
        <position position="356"/>
    </location>
</feature>
<dbReference type="PROSITE" id="PS50208">
    <property type="entry name" value="CASPASE_P20"/>
    <property type="match status" value="1"/>
</dbReference>
<dbReference type="InterPro" id="IPR011600">
    <property type="entry name" value="Pept_C14_caspase"/>
</dbReference>
<dbReference type="EMBL" id="CAEY01000795">
    <property type="status" value="NOT_ANNOTATED_CDS"/>
    <property type="molecule type" value="Genomic_DNA"/>
</dbReference>
<dbReference type="InterPro" id="IPR001309">
    <property type="entry name" value="Pept_C14_p20"/>
</dbReference>
<evidence type="ECO:0000259" key="10">
    <source>
        <dbReference type="PROSITE" id="PS50208"/>
    </source>
</evidence>
<protein>
    <recommendedName>
        <fullName evidence="13">Caspase</fullName>
    </recommendedName>
</protein>
<keyword evidence="6" id="KW-0865">Zymogen</keyword>
<keyword evidence="4" id="KW-0378">Hydrolase</keyword>
<dbReference type="Gene3D" id="1.10.533.10">
    <property type="entry name" value="Death Domain, Fas"/>
    <property type="match status" value="1"/>
</dbReference>
<dbReference type="GO" id="GO:0004197">
    <property type="term" value="F:cysteine-type endopeptidase activity"/>
    <property type="evidence" value="ECO:0007669"/>
    <property type="project" value="InterPro"/>
</dbReference>
<name>T1JVJ5_TETUR</name>
<evidence type="ECO:0008006" key="13">
    <source>
        <dbReference type="Google" id="ProtNLM"/>
    </source>
</evidence>
<dbReference type="eggNOG" id="KOG3573">
    <property type="taxonomic scope" value="Eukaryota"/>
</dbReference>
<evidence type="ECO:0000313" key="11">
    <source>
        <dbReference type="EnsemblMetazoa" id="tetur02g04840.1"/>
    </source>
</evidence>
<dbReference type="InterPro" id="IPR011029">
    <property type="entry name" value="DEATH-like_dom_sf"/>
</dbReference>
<evidence type="ECO:0000256" key="4">
    <source>
        <dbReference type="ARBA" id="ARBA00022801"/>
    </source>
</evidence>
<dbReference type="CDD" id="cd01671">
    <property type="entry name" value="CARD"/>
    <property type="match status" value="1"/>
</dbReference>
<dbReference type="InterPro" id="IPR033139">
    <property type="entry name" value="Caspase_cys_AS"/>
</dbReference>
<dbReference type="InterPro" id="IPR002138">
    <property type="entry name" value="Pept_C14_p10"/>
</dbReference>
<keyword evidence="5" id="KW-0788">Thiol protease</keyword>
<reference evidence="11" key="2">
    <citation type="submission" date="2015-06" db="UniProtKB">
        <authorList>
            <consortium name="EnsemblMetazoa"/>
        </authorList>
    </citation>
    <scope>IDENTIFICATION</scope>
</reference>
<dbReference type="InterPro" id="IPR002398">
    <property type="entry name" value="Pept_C14"/>
</dbReference>
<dbReference type="PRINTS" id="PR00376">
    <property type="entry name" value="IL1BCENZYME"/>
</dbReference>
<dbReference type="EnsemblMetazoa" id="tetur02g04840.1">
    <property type="protein sequence ID" value="tetur02g04840.1"/>
    <property type="gene ID" value="tetur02g04840"/>
</dbReference>
<feature type="domain" description="Caspase family p10" evidence="9">
    <location>
        <begin position="388"/>
        <end position="476"/>
    </location>
</feature>
<evidence type="ECO:0000256" key="5">
    <source>
        <dbReference type="ARBA" id="ARBA00022807"/>
    </source>
</evidence>
<proteinExistence type="inferred from homology"/>
<dbReference type="PROSITE" id="PS50207">
    <property type="entry name" value="CASPASE_P10"/>
    <property type="match status" value="1"/>
</dbReference>
<evidence type="ECO:0000313" key="12">
    <source>
        <dbReference type="Proteomes" id="UP000015104"/>
    </source>
</evidence>
<dbReference type="InterPro" id="IPR015917">
    <property type="entry name" value="Pept_C14A"/>
</dbReference>
<dbReference type="AlphaFoldDB" id="T1JVJ5"/>
<reference evidence="12" key="1">
    <citation type="submission" date="2011-08" db="EMBL/GenBank/DDBJ databases">
        <authorList>
            <person name="Rombauts S."/>
        </authorList>
    </citation>
    <scope>NUCLEOTIDE SEQUENCE</scope>
    <source>
        <strain evidence="12">London</strain>
    </source>
</reference>
<dbReference type="Pfam" id="PF00656">
    <property type="entry name" value="Peptidase_C14"/>
    <property type="match status" value="1"/>
</dbReference>